<dbReference type="OrthoDB" id="2507470at2759"/>
<feature type="compositionally biased region" description="Basic and acidic residues" evidence="1">
    <location>
        <begin position="41"/>
        <end position="56"/>
    </location>
</feature>
<feature type="compositionally biased region" description="Basic and acidic residues" evidence="1">
    <location>
        <begin position="74"/>
        <end position="83"/>
    </location>
</feature>
<dbReference type="PANTHER" id="PTHR48193:SF2">
    <property type="entry name" value="ZINC METALLOPROTEASE ZMPB"/>
    <property type="match status" value="1"/>
</dbReference>
<evidence type="ECO:0000313" key="2">
    <source>
        <dbReference type="EMBL" id="KAA1097074.1"/>
    </source>
</evidence>
<feature type="compositionally biased region" description="Low complexity" evidence="1">
    <location>
        <begin position="121"/>
        <end position="131"/>
    </location>
</feature>
<comment type="caution">
    <text evidence="2">The sequence shown here is derived from an EMBL/GenBank/DDBJ whole genome shotgun (WGS) entry which is preliminary data.</text>
</comment>
<name>A0A5B0P8Z9_PUCGR</name>
<dbReference type="PANTHER" id="PTHR48193">
    <property type="entry name" value="ZINC METALLOPROTEASE ZMPB-RELATED"/>
    <property type="match status" value="1"/>
</dbReference>
<feature type="compositionally biased region" description="Basic and acidic residues" evidence="1">
    <location>
        <begin position="154"/>
        <end position="189"/>
    </location>
</feature>
<feature type="compositionally biased region" description="Polar residues" evidence="1">
    <location>
        <begin position="1094"/>
        <end position="1103"/>
    </location>
</feature>
<feature type="compositionally biased region" description="Acidic residues" evidence="1">
    <location>
        <begin position="1125"/>
        <end position="1134"/>
    </location>
</feature>
<feature type="region of interest" description="Disordered" evidence="1">
    <location>
        <begin position="467"/>
        <end position="576"/>
    </location>
</feature>
<sequence length="1174" mass="132550">MARTGPQLQDQQKVTSVPLSSLQGPKPAEQPPEEAQTTERPTWHDVSKRKSARPSDARPAPKPQQAQAKPKKQPTADEFRQTRSDGIPLDPSLSDEGHESDQDDETDDNHLEDDLFTKVLTQKTPTTCQTRTQRRKQPSHSRIESSDGESQEIGTEKVDQAAKDPSDKPDEPSTDNDGRLHTSDLEYPPHRGQGKSNPKPDQPPHTDSFEVANGELMNLEQFRRVMKDYPDVMVNPEVPIQFGRMANDNDKQMKNPTPKNTKNPALHASTSSAAPDVSMKDLLQQTALPAIQDITKKYPKSVGSHITPLPKRQLTRMPSTATTIGGALGIPSLAKASLDEMKRMFSIWSRTRDDLSASMQDLRTSGFDILTPSAYDTLAGNHNVIAVFCTRLGQRIRDAEASGLSNEIEVVDIVNLTNDEPESNPGGLDRTALKRRGALSDIEDEEDSPVNSKMARISTHNQHEAIHTDFLPNDQPPNIINSRGESNLELPSNGQGPNVTVLYQNPNAPPEEPITFEDKEDQPPPQKTKPGRQGQGKGKRKAKPVITEEEKARRKEEARQKREERKNSPYNDPPNPGAFLTNIWKESHCQIMYDQHKGMLEMSRNPQWDYGPELMELVAEMVEWSSDYTGPDALYENPELFTISEEEIKAVSIVADPEFRHCLTSNPSLVQVSATDPFFNNEVFNLKLIREAYTSKANAKCSSWKTLYSMMIRTDSKDDYTQDIHTKPFISAAFRKLHTLSESCVDNLHLYLNPNPVDKTDLTHWKQKTLFEAGKYIISKIKVLNVLPAAKSNNNGNGRTPNGLVVLQKRIWETLLCCLMMQNSFFIEYLEHCMKTNTFPDESTKAASKMSRYNRERSLFKEGDVKDINSTNEMKEWGKTRLAAFGSMAIFFLYGASGWWHCLPDSHNFNQRDVWSLVHLAHARHEWLHERVRVGEPRNADTPWYQIDSFVRWLLRKTNMHCLIPSEVDWESAPRFWAQHVNEKTVSRLAIQDIMKEVCKVQPMKTMNFKGEEAPNVKIRRPSKEYADNLKYQAKSRWTPLIDAYHQRVEDEDDKKTTQSPSEKPEVEDEEAEPPRRPSGVSAEAPLFRPASPSPSQSQTGHSGHSAYSLPKAGKIRTPRSKTESDEDDDEEDQSLALSSRLHNQKGEGSSDLSNLSSESEQSGTDPFRSEDSN</sequence>
<evidence type="ECO:0000313" key="5">
    <source>
        <dbReference type="Proteomes" id="UP000325313"/>
    </source>
</evidence>
<reference evidence="4 5" key="1">
    <citation type="submission" date="2019-05" db="EMBL/GenBank/DDBJ databases">
        <title>Emergence of the Ug99 lineage of the wheat stem rust pathogen through somatic hybridization.</title>
        <authorList>
            <person name="Li F."/>
            <person name="Upadhyaya N.M."/>
            <person name="Sperschneider J."/>
            <person name="Matny O."/>
            <person name="Nguyen-Phuc H."/>
            <person name="Mago R."/>
            <person name="Raley C."/>
            <person name="Miller M.E."/>
            <person name="Silverstein K.A.T."/>
            <person name="Henningsen E."/>
            <person name="Hirsch C.D."/>
            <person name="Visser B."/>
            <person name="Pretorius Z.A."/>
            <person name="Steffenson B.J."/>
            <person name="Schwessinger B."/>
            <person name="Dodds P.N."/>
            <person name="Figueroa M."/>
        </authorList>
    </citation>
    <scope>NUCLEOTIDE SEQUENCE [LARGE SCALE GENOMIC DNA]</scope>
    <source>
        <strain evidence="3">21-0</strain>
        <strain evidence="2 5">Ug99</strain>
    </source>
</reference>
<feature type="compositionally biased region" description="Low complexity" evidence="1">
    <location>
        <begin position="1147"/>
        <end position="1164"/>
    </location>
</feature>
<dbReference type="EMBL" id="VDEP01000355">
    <property type="protein sequence ID" value="KAA1097074.1"/>
    <property type="molecule type" value="Genomic_DNA"/>
</dbReference>
<feature type="compositionally biased region" description="Basic and acidic residues" evidence="1">
    <location>
        <begin position="546"/>
        <end position="567"/>
    </location>
</feature>
<dbReference type="Proteomes" id="UP000324748">
    <property type="component" value="Unassembled WGS sequence"/>
</dbReference>
<evidence type="ECO:0000313" key="3">
    <source>
        <dbReference type="EMBL" id="KAA1098910.1"/>
    </source>
</evidence>
<feature type="region of interest" description="Disordered" evidence="1">
    <location>
        <begin position="1"/>
        <end position="209"/>
    </location>
</feature>
<dbReference type="AlphaFoldDB" id="A0A5B0P8Z9"/>
<feature type="compositionally biased region" description="Polar residues" evidence="1">
    <location>
        <begin position="476"/>
        <end position="506"/>
    </location>
</feature>
<protein>
    <submittedName>
        <fullName evidence="2">Golgi to ER traffic-protein</fullName>
    </submittedName>
</protein>
<accession>A0A5B0P8Z9</accession>
<evidence type="ECO:0000256" key="1">
    <source>
        <dbReference type="SAM" id="MobiDB-lite"/>
    </source>
</evidence>
<dbReference type="EMBL" id="VSWC01000055">
    <property type="protein sequence ID" value="KAA1098910.1"/>
    <property type="molecule type" value="Genomic_DNA"/>
</dbReference>
<organism evidence="2 5">
    <name type="scientific">Puccinia graminis f. sp. tritici</name>
    <dbReference type="NCBI Taxonomy" id="56615"/>
    <lineage>
        <taxon>Eukaryota</taxon>
        <taxon>Fungi</taxon>
        <taxon>Dikarya</taxon>
        <taxon>Basidiomycota</taxon>
        <taxon>Pucciniomycotina</taxon>
        <taxon>Pucciniomycetes</taxon>
        <taxon>Pucciniales</taxon>
        <taxon>Pucciniaceae</taxon>
        <taxon>Puccinia</taxon>
    </lineage>
</organism>
<proteinExistence type="predicted"/>
<dbReference type="Proteomes" id="UP000325313">
    <property type="component" value="Unassembled WGS sequence"/>
</dbReference>
<feature type="compositionally biased region" description="Polar residues" evidence="1">
    <location>
        <begin position="1"/>
        <end position="23"/>
    </location>
</feature>
<evidence type="ECO:0000313" key="4">
    <source>
        <dbReference type="Proteomes" id="UP000324748"/>
    </source>
</evidence>
<feature type="compositionally biased region" description="Polar residues" evidence="1">
    <location>
        <begin position="254"/>
        <end position="273"/>
    </location>
</feature>
<dbReference type="InterPro" id="IPR053094">
    <property type="entry name" value="Zinc_metalloprotease_ZmpB"/>
</dbReference>
<feature type="region of interest" description="Disordered" evidence="1">
    <location>
        <begin position="1049"/>
        <end position="1174"/>
    </location>
</feature>
<gene>
    <name evidence="2" type="primary">GET3_45</name>
    <name evidence="3" type="synonym">GET3_38</name>
    <name evidence="3" type="ORF">PGT21_000758</name>
    <name evidence="2" type="ORF">PGTUg99_004588</name>
</gene>
<feature type="region of interest" description="Disordered" evidence="1">
    <location>
        <begin position="247"/>
        <end position="273"/>
    </location>
</feature>
<keyword evidence="4" id="KW-1185">Reference proteome</keyword>